<dbReference type="InterPro" id="IPR000843">
    <property type="entry name" value="HTH_LacI"/>
</dbReference>
<dbReference type="Gene3D" id="3.40.50.2300">
    <property type="match status" value="2"/>
</dbReference>
<dbReference type="GO" id="GO:0000976">
    <property type="term" value="F:transcription cis-regulatory region binding"/>
    <property type="evidence" value="ECO:0007669"/>
    <property type="project" value="TreeGrafter"/>
</dbReference>
<organism evidence="5 6">
    <name type="scientific">Teichococcus oryzae</name>
    <dbReference type="NCBI Taxonomy" id="1608942"/>
    <lineage>
        <taxon>Bacteria</taxon>
        <taxon>Pseudomonadati</taxon>
        <taxon>Pseudomonadota</taxon>
        <taxon>Alphaproteobacteria</taxon>
        <taxon>Acetobacterales</taxon>
        <taxon>Roseomonadaceae</taxon>
        <taxon>Roseomonas</taxon>
    </lineage>
</organism>
<dbReference type="Pfam" id="PF13377">
    <property type="entry name" value="Peripla_BP_3"/>
    <property type="match status" value="1"/>
</dbReference>
<keyword evidence="1" id="KW-0805">Transcription regulation</keyword>
<dbReference type="SMART" id="SM00354">
    <property type="entry name" value="HTH_LACI"/>
    <property type="match status" value="1"/>
</dbReference>
<dbReference type="RefSeq" id="WP_149812507.1">
    <property type="nucleotide sequence ID" value="NZ_VUKA01000005.1"/>
</dbReference>
<accession>A0A5B2TEJ5</accession>
<evidence type="ECO:0000313" key="5">
    <source>
        <dbReference type="EMBL" id="KAA2212891.1"/>
    </source>
</evidence>
<dbReference type="PANTHER" id="PTHR30146:SF138">
    <property type="entry name" value="TRANSCRIPTIONAL REGULATORY PROTEIN"/>
    <property type="match status" value="1"/>
</dbReference>
<protein>
    <submittedName>
        <fullName evidence="5">LacI family DNA-binding transcriptional regulator</fullName>
    </submittedName>
</protein>
<gene>
    <name evidence="5" type="ORF">F0Q34_12250</name>
</gene>
<sequence>MAVRSKSGAVAADGAVAPRPKVRIEEVARAAGVSAATVSRVLNRTALVSDDLRDRVEAAAREMGYVAHGAARALASRRSRAMGAVVPTLTNTIFSDAIEAFQQRLDAEHHTMLLATYDYDEELEYRTVRTMIERGVDGLMLVGSMHPPHLLELLEASGVPFVQTWASPRRSEHPAIGYDNGALARIVVDHLVGLGHREIGMVAGLTRHNDRVQARIAGVRGAMRRHKLRLPPERIVYTRYRIEDARAALREMQQRGPMPTALLANNDVVAMGLVVEAAAQGLCVPGDLSIIGVGDLEMAAHMRPPLTTVRTPKRAIGAMAADYLLARSNGRDFDLPPELSMELVVRGTTAPPPMRHKDPDS</sequence>
<evidence type="ECO:0000256" key="2">
    <source>
        <dbReference type="ARBA" id="ARBA00023125"/>
    </source>
</evidence>
<dbReference type="GO" id="GO:0003700">
    <property type="term" value="F:DNA-binding transcription factor activity"/>
    <property type="evidence" value="ECO:0007669"/>
    <property type="project" value="TreeGrafter"/>
</dbReference>
<dbReference type="Proteomes" id="UP000322110">
    <property type="component" value="Unassembled WGS sequence"/>
</dbReference>
<dbReference type="InterPro" id="IPR010982">
    <property type="entry name" value="Lambda_DNA-bd_dom_sf"/>
</dbReference>
<dbReference type="Pfam" id="PF00356">
    <property type="entry name" value="LacI"/>
    <property type="match status" value="1"/>
</dbReference>
<keyword evidence="2 5" id="KW-0238">DNA-binding</keyword>
<dbReference type="Gene3D" id="1.10.260.40">
    <property type="entry name" value="lambda repressor-like DNA-binding domains"/>
    <property type="match status" value="1"/>
</dbReference>
<evidence type="ECO:0000259" key="4">
    <source>
        <dbReference type="PROSITE" id="PS50932"/>
    </source>
</evidence>
<dbReference type="PRINTS" id="PR00036">
    <property type="entry name" value="HTHLACI"/>
</dbReference>
<dbReference type="CDD" id="cd01392">
    <property type="entry name" value="HTH_LacI"/>
    <property type="match status" value="1"/>
</dbReference>
<dbReference type="AlphaFoldDB" id="A0A5B2TEJ5"/>
<dbReference type="SUPFAM" id="SSF47413">
    <property type="entry name" value="lambda repressor-like DNA-binding domains"/>
    <property type="match status" value="1"/>
</dbReference>
<dbReference type="EMBL" id="VUKA01000005">
    <property type="protein sequence ID" value="KAA2212891.1"/>
    <property type="molecule type" value="Genomic_DNA"/>
</dbReference>
<dbReference type="CDD" id="cd06273">
    <property type="entry name" value="PBP1_LacI-like"/>
    <property type="match status" value="1"/>
</dbReference>
<keyword evidence="6" id="KW-1185">Reference proteome</keyword>
<comment type="caution">
    <text evidence="5">The sequence shown here is derived from an EMBL/GenBank/DDBJ whole genome shotgun (WGS) entry which is preliminary data.</text>
</comment>
<evidence type="ECO:0000313" key="6">
    <source>
        <dbReference type="Proteomes" id="UP000322110"/>
    </source>
</evidence>
<dbReference type="OrthoDB" id="60111at2"/>
<dbReference type="SUPFAM" id="SSF53822">
    <property type="entry name" value="Periplasmic binding protein-like I"/>
    <property type="match status" value="1"/>
</dbReference>
<feature type="domain" description="HTH lacI-type" evidence="4">
    <location>
        <begin position="22"/>
        <end position="76"/>
    </location>
</feature>
<keyword evidence="3" id="KW-0804">Transcription</keyword>
<proteinExistence type="predicted"/>
<dbReference type="PROSITE" id="PS50932">
    <property type="entry name" value="HTH_LACI_2"/>
    <property type="match status" value="1"/>
</dbReference>
<reference evidence="5 6" key="1">
    <citation type="journal article" date="2015" name="Int. J. Syst. Evol. Microbiol.">
        <title>Roseomonas oryzae sp. nov., isolated from paddy rhizosphere soil.</title>
        <authorList>
            <person name="Ramaprasad E.V."/>
            <person name="Sasikala Ch."/>
            <person name="Ramana Ch.V."/>
        </authorList>
    </citation>
    <scope>NUCLEOTIDE SEQUENCE [LARGE SCALE GENOMIC DNA]</scope>
    <source>
        <strain evidence="5 6">KCTC 42542</strain>
    </source>
</reference>
<name>A0A5B2TEJ5_9PROT</name>
<dbReference type="InterPro" id="IPR046335">
    <property type="entry name" value="LacI/GalR-like_sensor"/>
</dbReference>
<dbReference type="InterPro" id="IPR028082">
    <property type="entry name" value="Peripla_BP_I"/>
</dbReference>
<dbReference type="PANTHER" id="PTHR30146">
    <property type="entry name" value="LACI-RELATED TRANSCRIPTIONAL REPRESSOR"/>
    <property type="match status" value="1"/>
</dbReference>
<evidence type="ECO:0000256" key="3">
    <source>
        <dbReference type="ARBA" id="ARBA00023163"/>
    </source>
</evidence>
<dbReference type="PROSITE" id="PS00356">
    <property type="entry name" value="HTH_LACI_1"/>
    <property type="match status" value="1"/>
</dbReference>
<evidence type="ECO:0000256" key="1">
    <source>
        <dbReference type="ARBA" id="ARBA00023015"/>
    </source>
</evidence>